<dbReference type="Gene3D" id="1.10.3730.20">
    <property type="match status" value="1"/>
</dbReference>
<evidence type="ECO:0000256" key="6">
    <source>
        <dbReference type="SAM" id="Phobius"/>
    </source>
</evidence>
<dbReference type="InterPro" id="IPR037185">
    <property type="entry name" value="EmrE-like"/>
</dbReference>
<dbReference type="InterPro" id="IPR050638">
    <property type="entry name" value="AA-Vitamin_Transporters"/>
</dbReference>
<feature type="transmembrane region" description="Helical" evidence="6">
    <location>
        <begin position="240"/>
        <end position="262"/>
    </location>
</feature>
<evidence type="ECO:0000259" key="7">
    <source>
        <dbReference type="Pfam" id="PF00892"/>
    </source>
</evidence>
<dbReference type="PANTHER" id="PTHR32322">
    <property type="entry name" value="INNER MEMBRANE TRANSPORTER"/>
    <property type="match status" value="1"/>
</dbReference>
<comment type="similarity">
    <text evidence="2">Belongs to the EamA transporter family.</text>
</comment>
<evidence type="ECO:0000256" key="5">
    <source>
        <dbReference type="ARBA" id="ARBA00023136"/>
    </source>
</evidence>
<name>A0A8J7DY87_9CYAN</name>
<dbReference type="SUPFAM" id="SSF103481">
    <property type="entry name" value="Multidrug resistance efflux transporter EmrE"/>
    <property type="match status" value="2"/>
</dbReference>
<feature type="domain" description="EamA" evidence="7">
    <location>
        <begin position="2"/>
        <end position="133"/>
    </location>
</feature>
<evidence type="ECO:0000256" key="3">
    <source>
        <dbReference type="ARBA" id="ARBA00022692"/>
    </source>
</evidence>
<feature type="transmembrane region" description="Helical" evidence="6">
    <location>
        <begin position="182"/>
        <end position="201"/>
    </location>
</feature>
<evidence type="ECO:0000256" key="4">
    <source>
        <dbReference type="ARBA" id="ARBA00022989"/>
    </source>
</evidence>
<dbReference type="GO" id="GO:0016020">
    <property type="term" value="C:membrane"/>
    <property type="evidence" value="ECO:0007669"/>
    <property type="project" value="UniProtKB-SubCell"/>
</dbReference>
<feature type="transmembrane region" description="Helical" evidence="6">
    <location>
        <begin position="91"/>
        <end position="110"/>
    </location>
</feature>
<sequence length="287" mass="31411">MTWFLFAFATAFFESLRDVLNKYTLKNANEYAVALGLNGFSALFLLSLLPTAGIPIIGQQFWLALGFGASLNAIAYIIFIKAIKLSDLSKIAPLTTFTPLFLLITSPVLVGEFPNGKGLLGILLVVIGAYTLNIRQLHKGFFAPFQALWQDRGAKFVLGVAFLWSLTSNFDKIGVQNSSPIFWAFANYSAITVLIVPMALYQRNARSRQGWNFSRTSILIGLCNAIAVACQMNAMSLTLVAYTIAIKRTSAVFSVLFGHFLFKEKGLRERLVGAAIMVMGVVAIALS</sequence>
<keyword evidence="5 6" id="KW-0472">Membrane</keyword>
<evidence type="ECO:0000313" key="9">
    <source>
        <dbReference type="Proteomes" id="UP000654482"/>
    </source>
</evidence>
<feature type="transmembrane region" description="Helical" evidence="6">
    <location>
        <begin position="269"/>
        <end position="286"/>
    </location>
</feature>
<reference evidence="8" key="1">
    <citation type="submission" date="2020-10" db="EMBL/GenBank/DDBJ databases">
        <authorList>
            <person name="Castelo-Branco R."/>
            <person name="Eusebio N."/>
            <person name="Adriana R."/>
            <person name="Vieira A."/>
            <person name="Brugerolle De Fraissinette N."/>
            <person name="Rezende De Castro R."/>
            <person name="Schneider M.P."/>
            <person name="Vasconcelos V."/>
            <person name="Leao P.N."/>
        </authorList>
    </citation>
    <scope>NUCLEOTIDE SEQUENCE</scope>
    <source>
        <strain evidence="8">LEGE 07157</strain>
    </source>
</reference>
<proteinExistence type="inferred from homology"/>
<keyword evidence="3 6" id="KW-0812">Transmembrane</keyword>
<feature type="transmembrane region" description="Helical" evidence="6">
    <location>
        <begin position="61"/>
        <end position="79"/>
    </location>
</feature>
<accession>A0A8J7DY87</accession>
<organism evidence="8 9">
    <name type="scientific">Lusitaniella coriacea LEGE 07157</name>
    <dbReference type="NCBI Taxonomy" id="945747"/>
    <lineage>
        <taxon>Bacteria</taxon>
        <taxon>Bacillati</taxon>
        <taxon>Cyanobacteriota</taxon>
        <taxon>Cyanophyceae</taxon>
        <taxon>Spirulinales</taxon>
        <taxon>Lusitaniellaceae</taxon>
        <taxon>Lusitaniella</taxon>
    </lineage>
</organism>
<evidence type="ECO:0000256" key="1">
    <source>
        <dbReference type="ARBA" id="ARBA00004141"/>
    </source>
</evidence>
<dbReference type="InterPro" id="IPR000620">
    <property type="entry name" value="EamA_dom"/>
</dbReference>
<evidence type="ECO:0000256" key="2">
    <source>
        <dbReference type="ARBA" id="ARBA00007362"/>
    </source>
</evidence>
<feature type="transmembrane region" description="Helical" evidence="6">
    <location>
        <begin position="116"/>
        <end position="132"/>
    </location>
</feature>
<protein>
    <submittedName>
        <fullName evidence="8">EamA family transporter</fullName>
    </submittedName>
</protein>
<comment type="subcellular location">
    <subcellularLocation>
        <location evidence="1">Membrane</location>
        <topology evidence="1">Multi-pass membrane protein</topology>
    </subcellularLocation>
</comment>
<keyword evidence="4 6" id="KW-1133">Transmembrane helix</keyword>
<dbReference type="Proteomes" id="UP000654482">
    <property type="component" value="Unassembled WGS sequence"/>
</dbReference>
<feature type="transmembrane region" description="Helical" evidence="6">
    <location>
        <begin position="31"/>
        <end position="49"/>
    </location>
</feature>
<evidence type="ECO:0000313" key="8">
    <source>
        <dbReference type="EMBL" id="MBE9116628.1"/>
    </source>
</evidence>
<gene>
    <name evidence="8" type="ORF">IQ249_12025</name>
</gene>
<feature type="domain" description="EamA" evidence="7">
    <location>
        <begin position="153"/>
        <end position="284"/>
    </location>
</feature>
<feature type="transmembrane region" description="Helical" evidence="6">
    <location>
        <begin position="213"/>
        <end position="234"/>
    </location>
</feature>
<dbReference type="AlphaFoldDB" id="A0A8J7DY87"/>
<dbReference type="Pfam" id="PF00892">
    <property type="entry name" value="EamA"/>
    <property type="match status" value="2"/>
</dbReference>
<comment type="caution">
    <text evidence="8">The sequence shown here is derived from an EMBL/GenBank/DDBJ whole genome shotgun (WGS) entry which is preliminary data.</text>
</comment>
<dbReference type="PANTHER" id="PTHR32322:SF2">
    <property type="entry name" value="EAMA DOMAIN-CONTAINING PROTEIN"/>
    <property type="match status" value="1"/>
</dbReference>
<dbReference type="EMBL" id="JADEWZ010000016">
    <property type="protein sequence ID" value="MBE9116628.1"/>
    <property type="molecule type" value="Genomic_DNA"/>
</dbReference>
<keyword evidence="9" id="KW-1185">Reference proteome</keyword>